<dbReference type="Pfam" id="PF02698">
    <property type="entry name" value="DUF218"/>
    <property type="match status" value="1"/>
</dbReference>
<dbReference type="CDD" id="cd06259">
    <property type="entry name" value="YdcF-like"/>
    <property type="match status" value="1"/>
</dbReference>
<feature type="domain" description="DUF218" evidence="1">
    <location>
        <begin position="20"/>
        <end position="166"/>
    </location>
</feature>
<dbReference type="InterPro" id="IPR014729">
    <property type="entry name" value="Rossmann-like_a/b/a_fold"/>
</dbReference>
<dbReference type="RefSeq" id="WP_166119337.1">
    <property type="nucleotide sequence ID" value="NZ_JAPIUX010000001.1"/>
</dbReference>
<accession>A0ABT3Q548</accession>
<name>A0ABT3Q548_9PROT</name>
<organism evidence="2 3">
    <name type="scientific">Acetobacter farinalis</name>
    <dbReference type="NCBI Taxonomy" id="1260984"/>
    <lineage>
        <taxon>Bacteria</taxon>
        <taxon>Pseudomonadati</taxon>
        <taxon>Pseudomonadota</taxon>
        <taxon>Alphaproteobacteria</taxon>
        <taxon>Acetobacterales</taxon>
        <taxon>Acetobacteraceae</taxon>
        <taxon>Acetobacter</taxon>
    </lineage>
</organism>
<dbReference type="EMBL" id="JAPIUX010000001">
    <property type="protein sequence ID" value="MCX2560369.1"/>
    <property type="molecule type" value="Genomic_DNA"/>
</dbReference>
<dbReference type="PANTHER" id="PTHR30336:SF20">
    <property type="entry name" value="DUF218 DOMAIN-CONTAINING PROTEIN"/>
    <property type="match status" value="1"/>
</dbReference>
<reference evidence="2 3" key="1">
    <citation type="submission" date="2022-11" db="EMBL/GenBank/DDBJ databases">
        <title>Genome sequencing of Acetobacter type strain.</title>
        <authorList>
            <person name="Heo J."/>
            <person name="Lee D."/>
            <person name="Han B.-H."/>
            <person name="Hong S.-B."/>
            <person name="Kwon S.-W."/>
        </authorList>
    </citation>
    <scope>NUCLEOTIDE SEQUENCE [LARGE SCALE GENOMIC DNA]</scope>
    <source>
        <strain evidence="2 3">KACC 21251</strain>
    </source>
</reference>
<gene>
    <name evidence="2" type="ORF">OQ252_02965</name>
</gene>
<dbReference type="Proteomes" id="UP001526446">
    <property type="component" value="Unassembled WGS sequence"/>
</dbReference>
<protein>
    <submittedName>
        <fullName evidence="2">YdcF family protein</fullName>
    </submittedName>
</protein>
<keyword evidence="3" id="KW-1185">Reference proteome</keyword>
<dbReference type="PANTHER" id="PTHR30336">
    <property type="entry name" value="INNER MEMBRANE PROTEIN, PROBABLE PERMEASE"/>
    <property type="match status" value="1"/>
</dbReference>
<dbReference type="Gene3D" id="3.40.50.620">
    <property type="entry name" value="HUPs"/>
    <property type="match status" value="1"/>
</dbReference>
<evidence type="ECO:0000259" key="1">
    <source>
        <dbReference type="Pfam" id="PF02698"/>
    </source>
</evidence>
<sequence>MTRAKPRLSEKTGESAVTPIIIFGAALRADGSPSPALQHRVQAAVQFGAHQTNPLYLVTGGVPRAGHTEAAVMHRLLTDAGVAPEKILVEPAATDTFDSILYCTKILQEQSLEECTLALATSTYHMPRCLLLMRLAGWRVRAVPFPFPLMGRESLFRTLVRIGHEILASAWDAFLVLRWRIVR</sequence>
<evidence type="ECO:0000313" key="2">
    <source>
        <dbReference type="EMBL" id="MCX2560369.1"/>
    </source>
</evidence>
<comment type="caution">
    <text evidence="2">The sequence shown here is derived from an EMBL/GenBank/DDBJ whole genome shotgun (WGS) entry which is preliminary data.</text>
</comment>
<dbReference type="InterPro" id="IPR051599">
    <property type="entry name" value="Cell_Envelope_Assoc"/>
</dbReference>
<dbReference type="InterPro" id="IPR003848">
    <property type="entry name" value="DUF218"/>
</dbReference>
<proteinExistence type="predicted"/>
<evidence type="ECO:0000313" key="3">
    <source>
        <dbReference type="Proteomes" id="UP001526446"/>
    </source>
</evidence>